<organism evidence="2 3">
    <name type="scientific">Glossina austeni</name>
    <name type="common">Savannah tsetse fly</name>
    <dbReference type="NCBI Taxonomy" id="7395"/>
    <lineage>
        <taxon>Eukaryota</taxon>
        <taxon>Metazoa</taxon>
        <taxon>Ecdysozoa</taxon>
        <taxon>Arthropoda</taxon>
        <taxon>Hexapoda</taxon>
        <taxon>Insecta</taxon>
        <taxon>Pterygota</taxon>
        <taxon>Neoptera</taxon>
        <taxon>Endopterygota</taxon>
        <taxon>Diptera</taxon>
        <taxon>Brachycera</taxon>
        <taxon>Muscomorpha</taxon>
        <taxon>Hippoboscoidea</taxon>
        <taxon>Glossinidae</taxon>
        <taxon>Glossina</taxon>
    </lineage>
</organism>
<dbReference type="VEuPathDB" id="VectorBase:GAUT002485"/>
<evidence type="ECO:0000313" key="3">
    <source>
        <dbReference type="Proteomes" id="UP000078200"/>
    </source>
</evidence>
<keyword evidence="1" id="KW-1133">Transmembrane helix</keyword>
<accession>A0A1A9UET7</accession>
<keyword evidence="1" id="KW-0472">Membrane</keyword>
<name>A0A1A9UET7_GLOAU</name>
<proteinExistence type="predicted"/>
<dbReference type="AlphaFoldDB" id="A0A1A9UET7"/>
<keyword evidence="3" id="KW-1185">Reference proteome</keyword>
<evidence type="ECO:0000256" key="1">
    <source>
        <dbReference type="SAM" id="Phobius"/>
    </source>
</evidence>
<keyword evidence="1" id="KW-0812">Transmembrane</keyword>
<dbReference type="EnsemblMetazoa" id="GAUT002485-RA">
    <property type="protein sequence ID" value="GAUT002485-PA"/>
    <property type="gene ID" value="GAUT002485"/>
</dbReference>
<sequence length="256" mass="28471">MLSLDFRHRRIGSLIGGRWSLQRSGTSGFLTLRSRTVGQGVVPAVSITAAPETADGDDRDVTVGGWREGNWLWPGLLLRFGWVCCGSGIYKRFVLAALAICCRWRDVAAFMFPAVLFSTTIVTAAVKIVIGISLCILPLLHGQYPISWAVLPVIFSEFFTISCRHLNLDILCLALDNNTLLNDCRHSLPLTRDGESVGPKRWTTLGPHNGTSDAHFIGKEVENMTAEINIRFSYIIPFLDFVTHVIPFLDFYLDTK</sequence>
<feature type="transmembrane region" description="Helical" evidence="1">
    <location>
        <begin position="114"/>
        <end position="140"/>
    </location>
</feature>
<reference evidence="2" key="1">
    <citation type="submission" date="2020-05" db="UniProtKB">
        <authorList>
            <consortium name="EnsemblMetazoa"/>
        </authorList>
    </citation>
    <scope>IDENTIFICATION</scope>
    <source>
        <strain evidence="2">TTRI</strain>
    </source>
</reference>
<protein>
    <submittedName>
        <fullName evidence="2">Uncharacterized protein</fullName>
    </submittedName>
</protein>
<evidence type="ECO:0000313" key="2">
    <source>
        <dbReference type="EnsemblMetazoa" id="GAUT002485-PA"/>
    </source>
</evidence>
<feature type="transmembrane region" description="Helical" evidence="1">
    <location>
        <begin position="146"/>
        <end position="163"/>
    </location>
</feature>
<dbReference type="Proteomes" id="UP000078200">
    <property type="component" value="Unassembled WGS sequence"/>
</dbReference>